<gene>
    <name evidence="1" type="ORF">CLAFUR5_00286</name>
</gene>
<dbReference type="GeneID" id="71980164"/>
<dbReference type="AlphaFoldDB" id="A0A9Q8P2Q3"/>
<evidence type="ECO:0000313" key="2">
    <source>
        <dbReference type="Proteomes" id="UP000756132"/>
    </source>
</evidence>
<dbReference type="RefSeq" id="XP_047755273.1">
    <property type="nucleotide sequence ID" value="XM_047899434.1"/>
</dbReference>
<evidence type="ECO:0000313" key="1">
    <source>
        <dbReference type="EMBL" id="UJO10907.1"/>
    </source>
</evidence>
<accession>A0A9Q8P2Q3</accession>
<protein>
    <submittedName>
        <fullName evidence="1">Uncharacterized protein</fullName>
    </submittedName>
</protein>
<keyword evidence="2" id="KW-1185">Reference proteome</keyword>
<reference evidence="1" key="1">
    <citation type="submission" date="2021-12" db="EMBL/GenBank/DDBJ databases">
        <authorList>
            <person name="Zaccaron A."/>
            <person name="Stergiopoulos I."/>
        </authorList>
    </citation>
    <scope>NUCLEOTIDE SEQUENCE</scope>
    <source>
        <strain evidence="1">Race5_Kim</strain>
    </source>
</reference>
<dbReference type="EMBL" id="CP090163">
    <property type="protein sequence ID" value="UJO10907.1"/>
    <property type="molecule type" value="Genomic_DNA"/>
</dbReference>
<proteinExistence type="predicted"/>
<sequence length="66" mass="7010">MKDGGVGVGEFVILEASYETKRITKYVPSEAHLGAFAVTSGLWTGGTADAMDEQLDLQVQIAGNHK</sequence>
<reference evidence="1" key="2">
    <citation type="journal article" date="2022" name="Microb. Genom.">
        <title>A chromosome-scale genome assembly of the tomato pathogen Cladosporium fulvum reveals a compartmentalized genome architecture and the presence of a dispensable chromosome.</title>
        <authorList>
            <person name="Zaccaron A.Z."/>
            <person name="Chen L.H."/>
            <person name="Samaras A."/>
            <person name="Stergiopoulos I."/>
        </authorList>
    </citation>
    <scope>NUCLEOTIDE SEQUENCE</scope>
    <source>
        <strain evidence="1">Race5_Kim</strain>
    </source>
</reference>
<dbReference type="KEGG" id="ffu:CLAFUR5_00286"/>
<dbReference type="Proteomes" id="UP000756132">
    <property type="component" value="Chromosome 1"/>
</dbReference>
<name>A0A9Q8P2Q3_PASFU</name>
<organism evidence="1 2">
    <name type="scientific">Passalora fulva</name>
    <name type="common">Tomato leaf mold</name>
    <name type="synonym">Cladosporium fulvum</name>
    <dbReference type="NCBI Taxonomy" id="5499"/>
    <lineage>
        <taxon>Eukaryota</taxon>
        <taxon>Fungi</taxon>
        <taxon>Dikarya</taxon>
        <taxon>Ascomycota</taxon>
        <taxon>Pezizomycotina</taxon>
        <taxon>Dothideomycetes</taxon>
        <taxon>Dothideomycetidae</taxon>
        <taxon>Mycosphaerellales</taxon>
        <taxon>Mycosphaerellaceae</taxon>
        <taxon>Fulvia</taxon>
    </lineage>
</organism>